<dbReference type="InterPro" id="IPR011604">
    <property type="entry name" value="PDDEXK-like_dom_sf"/>
</dbReference>
<dbReference type="Pfam" id="PF12705">
    <property type="entry name" value="PDDEXK_1"/>
    <property type="match status" value="1"/>
</dbReference>
<evidence type="ECO:0000313" key="2">
    <source>
        <dbReference type="EMBL" id="EXF92693.1"/>
    </source>
</evidence>
<dbReference type="EMBL" id="AFOY02000015">
    <property type="protein sequence ID" value="EXF92693.1"/>
    <property type="molecule type" value="Genomic_DNA"/>
</dbReference>
<dbReference type="HOGENOM" id="CLU_015152_0_0_6"/>
<proteinExistence type="predicted"/>
<dbReference type="Gene3D" id="3.90.320.10">
    <property type="match status" value="1"/>
</dbReference>
<feature type="domain" description="PD-(D/E)XK endonuclease-like" evidence="1">
    <location>
        <begin position="590"/>
        <end position="788"/>
    </location>
</feature>
<evidence type="ECO:0000259" key="1">
    <source>
        <dbReference type="Pfam" id="PF12705"/>
    </source>
</evidence>
<protein>
    <recommendedName>
        <fullName evidence="1">PD-(D/E)XK endonuclease-like domain-containing protein</fullName>
    </recommendedName>
</protein>
<name>A0A010SNJ1_PSEFL</name>
<dbReference type="eggNOG" id="COG2887">
    <property type="taxonomic scope" value="Bacteria"/>
</dbReference>
<gene>
    <name evidence="2" type="ORF">HK44_002910</name>
</gene>
<dbReference type="OrthoDB" id="1488830at2"/>
<dbReference type="Proteomes" id="UP000022611">
    <property type="component" value="Unassembled WGS sequence"/>
</dbReference>
<dbReference type="AlphaFoldDB" id="A0A010SNJ1"/>
<organism evidence="2 3">
    <name type="scientific">Pseudomonas fluorescens HK44</name>
    <dbReference type="NCBI Taxonomy" id="1042209"/>
    <lineage>
        <taxon>Bacteria</taxon>
        <taxon>Pseudomonadati</taxon>
        <taxon>Pseudomonadota</taxon>
        <taxon>Gammaproteobacteria</taxon>
        <taxon>Pseudomonadales</taxon>
        <taxon>Pseudomonadaceae</taxon>
        <taxon>Pseudomonas</taxon>
    </lineage>
</organism>
<reference evidence="2 3" key="1">
    <citation type="journal article" date="2011" name="J. Bacteriol.">
        <title>Draft genome sequence of the polycyclic aromatic hydrocarbon-degrading, genetically engineered bioluminescent bioreporter Pseudomonas fluorescens HK44.</title>
        <authorList>
            <person name="Chauhan A."/>
            <person name="Layton A.C."/>
            <person name="Williams D.E."/>
            <person name="Smartt A.E."/>
            <person name="Ripp S."/>
            <person name="Karpinets T.V."/>
            <person name="Brown S.D."/>
            <person name="Sayler G.S."/>
        </authorList>
    </citation>
    <scope>NUCLEOTIDE SEQUENCE [LARGE SCALE GENOMIC DNA]</scope>
    <source>
        <strain evidence="2 3">HK44</strain>
    </source>
</reference>
<sequence>MSEMQITFGMQLDGQRPIRPGNRLGSVTVGPQGLLEILETQLGLVALKPCAVQRAAAYRDCLAQAADTKRFYLASFLADELGVAAELLSWRDDLYLHGWDGNASPHGSARISDLADVEQRAKRYIAPSVGERLRRIASTLQTRRTPIEKILLADNWQTYPRAWQAVLQCLPYASIERPSGRAKGFLGQLQAQLQRSIAGEQLDPLIWQEDGTVQVVQAQTRALAASWLSRSFTDVESLLLVSSQEGDCLDAHMVGAGRARQGLDSTSALRPALQVLPLAMELLWAPRNYSALLQFLTHSICPIRTHARRKLAAKIAASPGVEGVIWEDVIGGISQHYGEEASQVLESITAWIQGPTYSKDQGAPLEDVLGRVRRLSRFFQGRMGRAEASHHLASHAGHAQCTAIEQALETLVAQCVCLVRPRQLQQMVEQATGAGNDNPLLVAQVGAQLAISRPGAAIEHVDTVVWWNMTMPVLPGHSVWSNAELKQLEEMGVAVPTGATLLAQASQDWLRPLLAADRHLVLVLGRQNEESHPLWQMVETLVDHPKVKAIEALLIAPSPLSQPHRLAPLPLRKRWWKLPDRTPLSTMEKASFSSLNLFLFNPYQWLLHYGARIRPSQSLTLGDSFKLKGKLAHRIAERFFTSQHSMNMSDGDFSAWFAVHFDQVIREEGAVLLMDGRGADLASFRHRVRRALKQLLTHFSAASVQSVICETQLEGQFAGGVLAGSADLIITKADGHQAVVDMKWAGGKTYPDQLKGNRHLQLAIYAELLRQTTGSMPSVGYFILDSARLLTPDDRAFADSECIPANPPGTTRELWQSFTSTWAWRQAQIAGGEFEVALEGIEKDELSVPPAGAMSMEYLKESYNHYLALAGWEQ</sequence>
<evidence type="ECO:0000313" key="3">
    <source>
        <dbReference type="Proteomes" id="UP000022611"/>
    </source>
</evidence>
<dbReference type="PATRIC" id="fig|1042209.11.peg.2930"/>
<accession>A0A010SNJ1</accession>
<dbReference type="InterPro" id="IPR038726">
    <property type="entry name" value="PDDEXK_AddAB-type"/>
</dbReference>
<comment type="caution">
    <text evidence="2">The sequence shown here is derived from an EMBL/GenBank/DDBJ whole genome shotgun (WGS) entry which is preliminary data.</text>
</comment>